<evidence type="ECO:0000259" key="9">
    <source>
        <dbReference type="PROSITE" id="PS50263"/>
    </source>
</evidence>
<dbReference type="Pfam" id="PF20154">
    <property type="entry name" value="LNT_N"/>
    <property type="match status" value="1"/>
</dbReference>
<dbReference type="NCBIfam" id="TIGR00546">
    <property type="entry name" value="lnt"/>
    <property type="match status" value="1"/>
</dbReference>
<dbReference type="Pfam" id="PF00795">
    <property type="entry name" value="CN_hydrolase"/>
    <property type="match status" value="1"/>
</dbReference>
<proteinExistence type="inferred from homology"/>
<feature type="transmembrane region" description="Helical" evidence="8">
    <location>
        <begin position="170"/>
        <end position="198"/>
    </location>
</feature>
<feature type="transmembrane region" description="Helical" evidence="8">
    <location>
        <begin position="100"/>
        <end position="122"/>
    </location>
</feature>
<dbReference type="InterPro" id="IPR003010">
    <property type="entry name" value="C-N_Hydrolase"/>
</dbReference>
<evidence type="ECO:0000256" key="8">
    <source>
        <dbReference type="HAMAP-Rule" id="MF_01148"/>
    </source>
</evidence>
<feature type="transmembrane region" description="Helical" evidence="8">
    <location>
        <begin position="219"/>
        <end position="241"/>
    </location>
</feature>
<comment type="pathway">
    <text evidence="8">Protein modification; lipoprotein biosynthesis (N-acyl transfer).</text>
</comment>
<dbReference type="InterPro" id="IPR004563">
    <property type="entry name" value="Apolipo_AcylTrfase"/>
</dbReference>
<feature type="transmembrane region" description="Helical" evidence="8">
    <location>
        <begin position="522"/>
        <end position="544"/>
    </location>
</feature>
<dbReference type="InterPro" id="IPR045378">
    <property type="entry name" value="LNT_N"/>
</dbReference>
<dbReference type="PANTHER" id="PTHR38686:SF1">
    <property type="entry name" value="APOLIPOPROTEIN N-ACYLTRANSFERASE"/>
    <property type="match status" value="1"/>
</dbReference>
<dbReference type="PANTHER" id="PTHR38686">
    <property type="entry name" value="APOLIPOPROTEIN N-ACYLTRANSFERASE"/>
    <property type="match status" value="1"/>
</dbReference>
<evidence type="ECO:0000256" key="6">
    <source>
        <dbReference type="ARBA" id="ARBA00023136"/>
    </source>
</evidence>
<reference evidence="10 11" key="1">
    <citation type="submission" date="2023-07" db="EMBL/GenBank/DDBJ databases">
        <title>Sequencing the genomes of 1000 actinobacteria strains.</title>
        <authorList>
            <person name="Klenk H.-P."/>
        </authorList>
    </citation>
    <scope>NUCLEOTIDE SEQUENCE [LARGE SCALE GENOMIC DNA]</scope>
    <source>
        <strain evidence="10 11">DSM 44711</strain>
    </source>
</reference>
<keyword evidence="7 8" id="KW-0012">Acyltransferase</keyword>
<evidence type="ECO:0000313" key="11">
    <source>
        <dbReference type="Proteomes" id="UP001183629"/>
    </source>
</evidence>
<comment type="function">
    <text evidence="8">Catalyzes the phospholipid dependent N-acylation of the N-terminal cysteine of apolipoprotein, the last step in lipoprotein maturation.</text>
</comment>
<evidence type="ECO:0000256" key="1">
    <source>
        <dbReference type="ARBA" id="ARBA00004651"/>
    </source>
</evidence>
<dbReference type="EC" id="2.3.1.269" evidence="8"/>
<keyword evidence="6 8" id="KW-0472">Membrane</keyword>
<keyword evidence="5 8" id="KW-1133">Transmembrane helix</keyword>
<evidence type="ECO:0000256" key="5">
    <source>
        <dbReference type="ARBA" id="ARBA00022989"/>
    </source>
</evidence>
<dbReference type="PROSITE" id="PS50263">
    <property type="entry name" value="CN_HYDROLASE"/>
    <property type="match status" value="1"/>
</dbReference>
<dbReference type="Proteomes" id="UP001183629">
    <property type="component" value="Unassembled WGS sequence"/>
</dbReference>
<protein>
    <recommendedName>
        <fullName evidence="8">Apolipoprotein N-acyltransferase</fullName>
        <shortName evidence="8">ALP N-acyltransferase</shortName>
        <ecNumber evidence="8">2.3.1.269</ecNumber>
    </recommendedName>
</protein>
<dbReference type="InterPro" id="IPR036526">
    <property type="entry name" value="C-N_Hydrolase_sf"/>
</dbReference>
<feature type="transmembrane region" description="Helical" evidence="8">
    <location>
        <begin position="131"/>
        <end position="150"/>
    </location>
</feature>
<evidence type="ECO:0000256" key="3">
    <source>
        <dbReference type="ARBA" id="ARBA00022679"/>
    </source>
</evidence>
<comment type="similarity">
    <text evidence="8">Belongs to the CN hydrolase family. Apolipoprotein N-acyltransferase subfamily.</text>
</comment>
<dbReference type="GO" id="GO:0016410">
    <property type="term" value="F:N-acyltransferase activity"/>
    <property type="evidence" value="ECO:0007669"/>
    <property type="project" value="UniProtKB-UniRule"/>
</dbReference>
<dbReference type="CDD" id="cd07571">
    <property type="entry name" value="ALP_N-acyl_transferase"/>
    <property type="match status" value="1"/>
</dbReference>
<gene>
    <name evidence="8" type="primary">lnt</name>
    <name evidence="10" type="ORF">J2S44_008299</name>
</gene>
<comment type="subcellular location">
    <subcellularLocation>
        <location evidence="1 8">Cell membrane</location>
        <topology evidence="1 8">Multi-pass membrane protein</topology>
    </subcellularLocation>
</comment>
<dbReference type="GO" id="GO:0005886">
    <property type="term" value="C:plasma membrane"/>
    <property type="evidence" value="ECO:0007669"/>
    <property type="project" value="UniProtKB-SubCell"/>
</dbReference>
<organism evidence="10 11">
    <name type="scientific">Catenuloplanes niger</name>
    <dbReference type="NCBI Taxonomy" id="587534"/>
    <lineage>
        <taxon>Bacteria</taxon>
        <taxon>Bacillati</taxon>
        <taxon>Actinomycetota</taxon>
        <taxon>Actinomycetes</taxon>
        <taxon>Micromonosporales</taxon>
        <taxon>Micromonosporaceae</taxon>
        <taxon>Catenuloplanes</taxon>
    </lineage>
</organism>
<keyword evidence="3 8" id="KW-0808">Transferase</keyword>
<accession>A0AAE4D0L0</accession>
<evidence type="ECO:0000313" key="10">
    <source>
        <dbReference type="EMBL" id="MDR7328049.1"/>
    </source>
</evidence>
<feature type="transmembrane region" description="Helical" evidence="8">
    <location>
        <begin position="74"/>
        <end position="94"/>
    </location>
</feature>
<dbReference type="Gene3D" id="3.60.110.10">
    <property type="entry name" value="Carbon-nitrogen hydrolase"/>
    <property type="match status" value="1"/>
</dbReference>
<comment type="caution">
    <text evidence="10">The sequence shown here is derived from an EMBL/GenBank/DDBJ whole genome shotgun (WGS) entry which is preliminary data.</text>
</comment>
<feature type="transmembrane region" description="Helical" evidence="8">
    <location>
        <begin position="51"/>
        <end position="67"/>
    </location>
</feature>
<feature type="transmembrane region" description="Helical" evidence="8">
    <location>
        <begin position="27"/>
        <end position="45"/>
    </location>
</feature>
<dbReference type="GO" id="GO:0042158">
    <property type="term" value="P:lipoprotein biosynthetic process"/>
    <property type="evidence" value="ECO:0007669"/>
    <property type="project" value="UniProtKB-UniRule"/>
</dbReference>
<feature type="domain" description="CN hydrolase" evidence="9">
    <location>
        <begin position="251"/>
        <end position="512"/>
    </location>
</feature>
<dbReference type="SUPFAM" id="SSF56317">
    <property type="entry name" value="Carbon-nitrogen hydrolase"/>
    <property type="match status" value="1"/>
</dbReference>
<evidence type="ECO:0000256" key="4">
    <source>
        <dbReference type="ARBA" id="ARBA00022692"/>
    </source>
</evidence>
<evidence type="ECO:0000256" key="7">
    <source>
        <dbReference type="ARBA" id="ARBA00023315"/>
    </source>
</evidence>
<evidence type="ECO:0000256" key="2">
    <source>
        <dbReference type="ARBA" id="ARBA00022475"/>
    </source>
</evidence>
<comment type="catalytic activity">
    <reaction evidence="8">
        <text>N-terminal S-1,2-diacyl-sn-glyceryl-L-cysteinyl-[lipoprotein] + a glycerophospholipid = N-acyl-S-1,2-diacyl-sn-glyceryl-L-cysteinyl-[lipoprotein] + a 2-acyl-sn-glycero-3-phospholipid + H(+)</text>
        <dbReference type="Rhea" id="RHEA:48228"/>
        <dbReference type="Rhea" id="RHEA-COMP:14681"/>
        <dbReference type="Rhea" id="RHEA-COMP:14684"/>
        <dbReference type="ChEBI" id="CHEBI:15378"/>
        <dbReference type="ChEBI" id="CHEBI:136912"/>
        <dbReference type="ChEBI" id="CHEBI:140656"/>
        <dbReference type="ChEBI" id="CHEBI:140657"/>
        <dbReference type="ChEBI" id="CHEBI:140660"/>
        <dbReference type="EC" id="2.3.1.269"/>
    </reaction>
</comment>
<dbReference type="AlphaFoldDB" id="A0AAE4D0L0"/>
<dbReference type="HAMAP" id="MF_01148">
    <property type="entry name" value="Lnt"/>
    <property type="match status" value="1"/>
</dbReference>
<dbReference type="EMBL" id="JAVDYC010000001">
    <property type="protein sequence ID" value="MDR7328049.1"/>
    <property type="molecule type" value="Genomic_DNA"/>
</dbReference>
<keyword evidence="11" id="KW-1185">Reference proteome</keyword>
<keyword evidence="4 8" id="KW-0812">Transmembrane</keyword>
<name>A0AAE4D0L0_9ACTN</name>
<sequence>MTMVDTAGGTPATGATTPAHRPVIRPLWASILVAAAAGLALLASFPPIGQWWLAPAGVALLALAVHGRRMRAGAGLGFVGGLLMFMPMISWTNIHVGNLPWTLLSVLQAAYLAAMGAAYAYAAPLADRRRWLTPLLIGTLWVAQEALRSRTPFGGFPWGKLAFGQGEVPLLRWAVLGGAPLVTFMVAVTGGLLATAALTVLRRTTTGDRRAPAVPSKRWWVLGPAGWVAGAVVLAFAGALVPVARPAGDPVTVAFVQGNVPRLGLDFNAQRLAVLDNHVTGTLDLAAQVAAGQRKKPDLVVWPENASDVDPLDSDVAATQISRAADTIGAPILVGGVTDGSTPRNVRNIGVLWWPATATGHRPGPDLDQLYVKRHPVPFAEYIPLRSIARLVSKEVDRVSRDFEPGDRPGVIDGGATVVGDVICFEIAYDGLVRDVVTGGAQILAVQTNNATFNTAEAEQQLAMVQLRAVEHGRDTLMASTVGVSAFVGADGHVQDQTVFNTAAVVVRDMTESTALTVATRLAYWPELVLTVLGLGLLAGAAVLRTRRPAA</sequence>
<keyword evidence="2 8" id="KW-1003">Cell membrane</keyword>